<evidence type="ECO:0000313" key="1">
    <source>
        <dbReference type="EMBL" id="BCJ63335.1"/>
    </source>
</evidence>
<proteinExistence type="predicted"/>
<sequence length="163" mass="18120">MALDGHHWRMADEGWRWTDAWIFVSVVIAGGAGRHLRAPTSRRPEGIRLADVLSTADHLNRAIPEREDVETAVRRLAGAGLISVDDGWFRLTPSGETLWRTRPRSGLATAVDTIHGALNRRHAPGDADWALDEREHARAVHEYAAHFTAPAPRRSPEGGPYRD</sequence>
<evidence type="ECO:0000313" key="2">
    <source>
        <dbReference type="Proteomes" id="UP000680866"/>
    </source>
</evidence>
<protein>
    <submittedName>
        <fullName evidence="1">Uncharacterized protein</fullName>
    </submittedName>
</protein>
<dbReference type="AlphaFoldDB" id="A0A810MV82"/>
<accession>A0A810MV82</accession>
<dbReference type="EMBL" id="AP023359">
    <property type="protein sequence ID" value="BCJ63335.1"/>
    <property type="molecule type" value="Genomic_DNA"/>
</dbReference>
<reference evidence="1" key="1">
    <citation type="submission" date="2020-08" db="EMBL/GenBank/DDBJ databases">
        <title>Whole genome shotgun sequence of Polymorphospora rubra NBRC 101157.</title>
        <authorList>
            <person name="Komaki H."/>
            <person name="Tamura T."/>
        </authorList>
    </citation>
    <scope>NUCLEOTIDE SEQUENCE</scope>
    <source>
        <strain evidence="1">NBRC 101157</strain>
    </source>
</reference>
<keyword evidence="2" id="KW-1185">Reference proteome</keyword>
<gene>
    <name evidence="1" type="ORF">Prubr_03560</name>
</gene>
<dbReference type="KEGG" id="pry:Prubr_03560"/>
<name>A0A810MV82_9ACTN</name>
<organism evidence="1 2">
    <name type="scientific">Polymorphospora rubra</name>
    <dbReference type="NCBI Taxonomy" id="338584"/>
    <lineage>
        <taxon>Bacteria</taxon>
        <taxon>Bacillati</taxon>
        <taxon>Actinomycetota</taxon>
        <taxon>Actinomycetes</taxon>
        <taxon>Micromonosporales</taxon>
        <taxon>Micromonosporaceae</taxon>
        <taxon>Polymorphospora</taxon>
    </lineage>
</organism>
<dbReference type="Proteomes" id="UP000680866">
    <property type="component" value="Chromosome"/>
</dbReference>